<keyword evidence="1" id="KW-0378">Hydrolase</keyword>
<comment type="catalytic activity">
    <reaction evidence="1">
        <text>a 1,2-diacyl-sn-glycero-3-phospho-(1'-sn-glycero-3'-phosphate) + H2O = a 1,2-diacyl-sn-glycero-3-phospho-(1'-sn-glycerol) + phosphate</text>
        <dbReference type="Rhea" id="RHEA:33751"/>
        <dbReference type="ChEBI" id="CHEBI:15377"/>
        <dbReference type="ChEBI" id="CHEBI:43474"/>
        <dbReference type="ChEBI" id="CHEBI:60110"/>
        <dbReference type="ChEBI" id="CHEBI:64716"/>
        <dbReference type="EC" id="3.1.3.27"/>
    </reaction>
</comment>
<dbReference type="GO" id="GO:0009395">
    <property type="term" value="P:phospholipid catabolic process"/>
    <property type="evidence" value="ECO:0007669"/>
    <property type="project" value="UniProtKB-KW"/>
</dbReference>
<evidence type="ECO:0000256" key="2">
    <source>
        <dbReference type="SAM" id="Phobius"/>
    </source>
</evidence>
<dbReference type="GO" id="GO:0046872">
    <property type="term" value="F:metal ion binding"/>
    <property type="evidence" value="ECO:0007669"/>
    <property type="project" value="UniProtKB-KW"/>
</dbReference>
<gene>
    <name evidence="4" type="ORF">GR183_06980</name>
</gene>
<keyword evidence="1 2" id="KW-0812">Transmembrane</keyword>
<accession>A0A7X3LT64</accession>
<comment type="function">
    <text evidence="1">Lipid phosphatase which dephosphorylates phosphatidylglycerophosphate (PGP) to phosphatidylglycerol (PG).</text>
</comment>
<organism evidence="4 5">
    <name type="scientific">Stappia sediminis</name>
    <dbReference type="NCBI Taxonomy" id="2692190"/>
    <lineage>
        <taxon>Bacteria</taxon>
        <taxon>Pseudomonadati</taxon>
        <taxon>Pseudomonadota</taxon>
        <taxon>Alphaproteobacteria</taxon>
        <taxon>Hyphomicrobiales</taxon>
        <taxon>Stappiaceae</taxon>
        <taxon>Stappia</taxon>
    </lineage>
</organism>
<dbReference type="UniPathway" id="UPA00084">
    <property type="reaction ID" value="UER00504"/>
</dbReference>
<feature type="domain" description="YutG/PgpA" evidence="3">
    <location>
        <begin position="24"/>
        <end position="157"/>
    </location>
</feature>
<feature type="transmembrane region" description="Helical" evidence="2">
    <location>
        <begin position="44"/>
        <end position="70"/>
    </location>
</feature>
<comment type="pathway">
    <text evidence="1">Phospholipid metabolism; phosphatidylglycerol biosynthesis; phosphatidylglycerol from CDP-diacylglycerol: step 2/2.</text>
</comment>
<evidence type="ECO:0000259" key="3">
    <source>
        <dbReference type="Pfam" id="PF04608"/>
    </source>
</evidence>
<keyword evidence="1" id="KW-0997">Cell inner membrane</keyword>
<dbReference type="InterPro" id="IPR036681">
    <property type="entry name" value="PgpA-like_sf"/>
</dbReference>
<feature type="transmembrane region" description="Helical" evidence="2">
    <location>
        <begin position="91"/>
        <end position="115"/>
    </location>
</feature>
<name>A0A7X3LT64_9HYPH</name>
<dbReference type="PIRSF" id="PIRSF006162">
    <property type="entry name" value="PgpA"/>
    <property type="match status" value="1"/>
</dbReference>
<dbReference type="Proteomes" id="UP000433101">
    <property type="component" value="Unassembled WGS sequence"/>
</dbReference>
<dbReference type="GO" id="GO:0005886">
    <property type="term" value="C:plasma membrane"/>
    <property type="evidence" value="ECO:0007669"/>
    <property type="project" value="UniProtKB-SubCell"/>
</dbReference>
<dbReference type="GO" id="GO:0006655">
    <property type="term" value="P:phosphatidylglycerol biosynthetic process"/>
    <property type="evidence" value="ECO:0007669"/>
    <property type="project" value="UniProtKB-UniPathway"/>
</dbReference>
<dbReference type="PANTHER" id="PTHR36305">
    <property type="entry name" value="PHOSPHATIDYLGLYCEROPHOSPHATASE A"/>
    <property type="match status" value="1"/>
</dbReference>
<dbReference type="InterPro" id="IPR007686">
    <property type="entry name" value="YutG/PgpA"/>
</dbReference>
<protein>
    <recommendedName>
        <fullName evidence="1">Phosphatidylglycerophosphatase A</fullName>
        <ecNumber evidence="1">3.1.3.27</ecNumber>
    </recommendedName>
    <alternativeName>
        <fullName evidence="1">Phosphatidylglycerolphosphate phosphatase A</fullName>
    </alternativeName>
</protein>
<dbReference type="InterPro" id="IPR026037">
    <property type="entry name" value="PgpA"/>
</dbReference>
<dbReference type="PANTHER" id="PTHR36305:SF1">
    <property type="entry name" value="PHOSPHATIDYLGLYCEROPHOSPHATASE A"/>
    <property type="match status" value="1"/>
</dbReference>
<keyword evidence="1" id="KW-1208">Phospholipid metabolism</keyword>
<dbReference type="RefSeq" id="WP_160774905.1">
    <property type="nucleotide sequence ID" value="NZ_WUMV01000003.1"/>
</dbReference>
<dbReference type="Pfam" id="PF04608">
    <property type="entry name" value="PgpA"/>
    <property type="match status" value="1"/>
</dbReference>
<feature type="transmembrane region" description="Helical" evidence="2">
    <location>
        <begin position="135"/>
        <end position="157"/>
    </location>
</feature>
<feature type="transmembrane region" description="Helical" evidence="2">
    <location>
        <begin position="12"/>
        <end position="32"/>
    </location>
</feature>
<dbReference type="CDD" id="cd06971">
    <property type="entry name" value="PgpA"/>
    <property type="match status" value="1"/>
</dbReference>
<keyword evidence="5" id="KW-1185">Reference proteome</keyword>
<comment type="caution">
    <text evidence="4">The sequence shown here is derived from an EMBL/GenBank/DDBJ whole genome shotgun (WGS) entry which is preliminary data.</text>
</comment>
<keyword evidence="1 2" id="KW-0472">Membrane</keyword>
<keyword evidence="1" id="KW-0443">Lipid metabolism</keyword>
<sequence length="165" mass="17172">MHGTSQSTEAKGLSRLAFGIGLSGGAGLAPFWPGTFGALVGLPLAYALQLLPVALVVAALAGLFAVGTWASARVARDRGEEDPQIVVIDETFGAAATVLALPLHPVWWLAGFVAFRFFDIVKPWPVNALQDGVKGGFGIMLDDAAAALQAIVLLWAAKFAIDALF</sequence>
<keyword evidence="2" id="KW-1133">Transmembrane helix</keyword>
<comment type="cofactor">
    <cofactor evidence="1">
        <name>Mg(2+)</name>
        <dbReference type="ChEBI" id="CHEBI:18420"/>
    </cofactor>
</comment>
<evidence type="ECO:0000256" key="1">
    <source>
        <dbReference type="PIRNR" id="PIRNR006162"/>
    </source>
</evidence>
<evidence type="ECO:0000313" key="5">
    <source>
        <dbReference type="Proteomes" id="UP000433101"/>
    </source>
</evidence>
<comment type="subcellular location">
    <subcellularLocation>
        <location evidence="1">Cell inner membrane</location>
        <topology evidence="1">Multi-pass membrane protein</topology>
    </subcellularLocation>
</comment>
<keyword evidence="1" id="KW-0442">Lipid degradation</keyword>
<keyword evidence="1" id="KW-0595">Phospholipid degradation</keyword>
<keyword evidence="1" id="KW-0460">Magnesium</keyword>
<dbReference type="EC" id="3.1.3.27" evidence="1"/>
<reference evidence="4 5" key="1">
    <citation type="submission" date="2019-12" db="EMBL/GenBank/DDBJ databases">
        <authorList>
            <person name="Li M."/>
        </authorList>
    </citation>
    <scope>NUCLEOTIDE SEQUENCE [LARGE SCALE GENOMIC DNA]</scope>
    <source>
        <strain evidence="4 5">GBMRC 2046</strain>
    </source>
</reference>
<proteinExistence type="predicted"/>
<dbReference type="SUPFAM" id="SSF101307">
    <property type="entry name" value="YutG-like"/>
    <property type="match status" value="1"/>
</dbReference>
<keyword evidence="1" id="KW-1003">Cell membrane</keyword>
<dbReference type="EMBL" id="WUMV01000003">
    <property type="protein sequence ID" value="MXN64643.1"/>
    <property type="molecule type" value="Genomic_DNA"/>
</dbReference>
<keyword evidence="1" id="KW-0479">Metal-binding</keyword>
<evidence type="ECO:0000313" key="4">
    <source>
        <dbReference type="EMBL" id="MXN64643.1"/>
    </source>
</evidence>
<dbReference type="AlphaFoldDB" id="A0A7X3LT64"/>
<dbReference type="GO" id="GO:0008962">
    <property type="term" value="F:phosphatidylglycerophosphatase activity"/>
    <property type="evidence" value="ECO:0007669"/>
    <property type="project" value="UniProtKB-EC"/>
</dbReference>